<gene>
    <name evidence="3" type="ORF">INF28_04570</name>
</gene>
<dbReference type="AlphaFoldDB" id="A0A9D5M005"/>
<dbReference type="GO" id="GO:0016020">
    <property type="term" value="C:membrane"/>
    <property type="evidence" value="ECO:0007669"/>
    <property type="project" value="TreeGrafter"/>
</dbReference>
<dbReference type="GO" id="GO:0052689">
    <property type="term" value="F:carboxylic ester hydrolase activity"/>
    <property type="evidence" value="ECO:0007669"/>
    <property type="project" value="InterPro"/>
</dbReference>
<evidence type="ECO:0000313" key="3">
    <source>
        <dbReference type="EMBL" id="MBE5039735.1"/>
    </source>
</evidence>
<keyword evidence="4" id="KW-1185">Reference proteome</keyword>
<dbReference type="InterPro" id="IPR000073">
    <property type="entry name" value="AB_hydrolase_1"/>
</dbReference>
<dbReference type="InterPro" id="IPR050266">
    <property type="entry name" value="AB_hydrolase_sf"/>
</dbReference>
<dbReference type="Gene3D" id="3.40.50.1820">
    <property type="entry name" value="alpha/beta hydrolase"/>
    <property type="match status" value="1"/>
</dbReference>
<accession>A0A9D5M005</accession>
<dbReference type="Proteomes" id="UP000806542">
    <property type="component" value="Unassembled WGS sequence"/>
</dbReference>
<proteinExistence type="predicted"/>
<feature type="active site" description="Charge relay system" evidence="1">
    <location>
        <position position="229"/>
    </location>
</feature>
<reference evidence="3" key="1">
    <citation type="submission" date="2020-10" db="EMBL/GenBank/DDBJ databases">
        <title>ChiBAC.</title>
        <authorList>
            <person name="Zenner C."/>
            <person name="Hitch T.C.A."/>
            <person name="Clavel T."/>
        </authorList>
    </citation>
    <scope>NUCLEOTIDE SEQUENCE</scope>
    <source>
        <strain evidence="3">DSM 107454</strain>
    </source>
</reference>
<keyword evidence="3" id="KW-0378">Hydrolase</keyword>
<feature type="domain" description="AB hydrolase-1" evidence="2">
    <location>
        <begin position="20"/>
        <end position="233"/>
    </location>
</feature>
<dbReference type="RefSeq" id="WP_226392300.1">
    <property type="nucleotide sequence ID" value="NZ_JADCKB010000007.1"/>
</dbReference>
<comment type="caution">
    <text evidence="3">The sequence shown here is derived from an EMBL/GenBank/DDBJ whole genome shotgun (WGS) entry which is preliminary data.</text>
</comment>
<dbReference type="SUPFAM" id="SSF53474">
    <property type="entry name" value="alpha/beta-Hydrolases"/>
    <property type="match status" value="1"/>
</dbReference>
<dbReference type="InterPro" id="IPR029058">
    <property type="entry name" value="AB_hydrolase_fold"/>
</dbReference>
<dbReference type="PANTHER" id="PTHR43798">
    <property type="entry name" value="MONOACYLGLYCEROL LIPASE"/>
    <property type="match status" value="1"/>
</dbReference>
<sequence>MEGSRQCHISSHIPGAKLLVLFVHGILEGPEQFRPLMKLLETQGISSAALLLPGHGSDGAAFAGSRMRQWQEYTEAAVIHFKKQYPHVIIVGHSMGGLLAMQACQNPLAAPDGIFALGLPLCLGVRYKGVEEVCRAFTGTLAPEHESARAVLRTCSISHVRLYQCVGWGPQYAALLGLCRRMRQMLPKLNCRMCVVLSADDEFVSLKTVSLLRRVRPDFQVTVLPDSGHFYLSGKDKKVVERCFLSFLSKIQSGWK</sequence>
<feature type="active site" description="Nucleophile" evidence="1">
    <location>
        <position position="94"/>
    </location>
</feature>
<dbReference type="Pfam" id="PF12697">
    <property type="entry name" value="Abhydrolase_6"/>
    <property type="match status" value="1"/>
</dbReference>
<name>A0A9D5M005_9FIRM</name>
<dbReference type="PANTHER" id="PTHR43798:SF33">
    <property type="entry name" value="HYDROLASE, PUTATIVE (AFU_ORTHOLOGUE AFUA_2G14860)-RELATED"/>
    <property type="match status" value="1"/>
</dbReference>
<protein>
    <submittedName>
        <fullName evidence="3">Alpha/beta fold hydrolase</fullName>
    </submittedName>
</protein>
<evidence type="ECO:0000259" key="2">
    <source>
        <dbReference type="Pfam" id="PF12697"/>
    </source>
</evidence>
<dbReference type="InterPro" id="IPR012354">
    <property type="entry name" value="Esterase_lipase"/>
</dbReference>
<dbReference type="PIRSF" id="PIRSF017388">
    <property type="entry name" value="Esterase_lipase"/>
    <property type="match status" value="1"/>
</dbReference>
<evidence type="ECO:0000313" key="4">
    <source>
        <dbReference type="Proteomes" id="UP000806542"/>
    </source>
</evidence>
<organism evidence="3 4">
    <name type="scientific">Ructibacterium gallinarum</name>
    <dbReference type="NCBI Taxonomy" id="2779355"/>
    <lineage>
        <taxon>Bacteria</taxon>
        <taxon>Bacillati</taxon>
        <taxon>Bacillota</taxon>
        <taxon>Clostridia</taxon>
        <taxon>Eubacteriales</taxon>
        <taxon>Oscillospiraceae</taxon>
        <taxon>Ructibacterium</taxon>
    </lineage>
</organism>
<feature type="active site" description="Charge relay system" evidence="1">
    <location>
        <position position="201"/>
    </location>
</feature>
<evidence type="ECO:0000256" key="1">
    <source>
        <dbReference type="PIRSR" id="PIRSR017388-1"/>
    </source>
</evidence>
<dbReference type="EMBL" id="JADCKB010000007">
    <property type="protein sequence ID" value="MBE5039735.1"/>
    <property type="molecule type" value="Genomic_DNA"/>
</dbReference>